<keyword evidence="12" id="KW-0238">DNA-binding</keyword>
<evidence type="ECO:0000256" key="2">
    <source>
        <dbReference type="ARBA" id="ARBA00022603"/>
    </source>
</evidence>
<name>A0ABQ8LQW2_LABRO</name>
<evidence type="ECO:0000256" key="5">
    <source>
        <dbReference type="ARBA" id="ARBA00022723"/>
    </source>
</evidence>
<evidence type="ECO:0000256" key="8">
    <source>
        <dbReference type="ARBA" id="ARBA00022833"/>
    </source>
</evidence>
<feature type="region of interest" description="Disordered" evidence="18">
    <location>
        <begin position="2640"/>
        <end position="2719"/>
    </location>
</feature>
<feature type="region of interest" description="Disordered" evidence="18">
    <location>
        <begin position="2080"/>
        <end position="2141"/>
    </location>
</feature>
<feature type="region of interest" description="Disordered" evidence="18">
    <location>
        <begin position="1765"/>
        <end position="1951"/>
    </location>
</feature>
<keyword evidence="4" id="KW-0949">S-adenosyl-L-methionine</keyword>
<dbReference type="PROSITE" id="PS51058">
    <property type="entry name" value="ZF_CXXC"/>
    <property type="match status" value="1"/>
</dbReference>
<dbReference type="Pfam" id="PF02008">
    <property type="entry name" value="zf-CXXC"/>
    <property type="match status" value="1"/>
</dbReference>
<dbReference type="CDD" id="cd05493">
    <property type="entry name" value="Bromo_ALL-1"/>
    <property type="match status" value="1"/>
</dbReference>
<dbReference type="InterPro" id="IPR001214">
    <property type="entry name" value="SET_dom"/>
</dbReference>
<dbReference type="Pfam" id="PF05964">
    <property type="entry name" value="FYRN"/>
    <property type="match status" value="1"/>
</dbReference>
<dbReference type="InterPro" id="IPR003888">
    <property type="entry name" value="FYrich_N"/>
</dbReference>
<feature type="region of interest" description="Disordered" evidence="18">
    <location>
        <begin position="308"/>
        <end position="436"/>
    </location>
</feature>
<feature type="compositionally biased region" description="Polar residues" evidence="18">
    <location>
        <begin position="2505"/>
        <end position="2516"/>
    </location>
</feature>
<dbReference type="SMART" id="SM00249">
    <property type="entry name" value="PHD"/>
    <property type="match status" value="4"/>
</dbReference>
<accession>A0ABQ8LQW2</accession>
<dbReference type="CDD" id="cd15664">
    <property type="entry name" value="ePHD_KMT2A_like"/>
    <property type="match status" value="1"/>
</dbReference>
<comment type="caution">
    <text evidence="24">The sequence shown here is derived from an EMBL/GenBank/DDBJ whole genome shotgun (WGS) entry which is preliminary data.</text>
</comment>
<feature type="domain" description="PHD-type" evidence="19">
    <location>
        <begin position="1162"/>
        <end position="1220"/>
    </location>
</feature>
<keyword evidence="7 17" id="KW-0863">Zinc-finger</keyword>
<reference evidence="24 25" key="1">
    <citation type="submission" date="2022-01" db="EMBL/GenBank/DDBJ databases">
        <title>A high-quality chromosome-level genome assembly of rohu carp, Labeo rohita.</title>
        <authorList>
            <person name="Arick M.A. II"/>
            <person name="Hsu C.-Y."/>
            <person name="Magbanua Z."/>
            <person name="Pechanova O."/>
            <person name="Grover C."/>
            <person name="Miller E."/>
            <person name="Thrash A."/>
            <person name="Ezzel L."/>
            <person name="Alam S."/>
            <person name="Benzie J."/>
            <person name="Hamilton M."/>
            <person name="Karsi A."/>
            <person name="Lawrence M.L."/>
            <person name="Peterson D.G."/>
        </authorList>
    </citation>
    <scope>NUCLEOTIDE SEQUENCE [LARGE SCALE GENOMIC DNA]</scope>
    <source>
        <strain evidence="25">BAU-BD-2019</strain>
        <tissue evidence="24">Blood</tissue>
    </source>
</reference>
<keyword evidence="6" id="KW-0677">Repeat</keyword>
<feature type="compositionally biased region" description="Polar residues" evidence="18">
    <location>
        <begin position="2116"/>
        <end position="2125"/>
    </location>
</feature>
<feature type="compositionally biased region" description="Basic and acidic residues" evidence="18">
    <location>
        <begin position="2679"/>
        <end position="2695"/>
    </location>
</feature>
<evidence type="ECO:0000259" key="22">
    <source>
        <dbReference type="PROSITE" id="PS51058"/>
    </source>
</evidence>
<keyword evidence="3" id="KW-0808">Transferase</keyword>
<dbReference type="InterPro" id="IPR003616">
    <property type="entry name" value="Post-SET_dom"/>
</dbReference>
<dbReference type="InterPro" id="IPR001965">
    <property type="entry name" value="Znf_PHD"/>
</dbReference>
<protein>
    <recommendedName>
        <fullName evidence="15">[histone H3]-lysine(4) N-methyltransferase</fullName>
        <ecNumber evidence="15">2.1.1.364</ecNumber>
    </recommendedName>
</protein>
<evidence type="ECO:0000256" key="18">
    <source>
        <dbReference type="SAM" id="MobiDB-lite"/>
    </source>
</evidence>
<evidence type="ECO:0000259" key="23">
    <source>
        <dbReference type="PROSITE" id="PS51805"/>
    </source>
</evidence>
<dbReference type="Gene3D" id="3.30.160.360">
    <property type="match status" value="2"/>
</dbReference>
<dbReference type="PANTHER" id="PTHR45838:SF3">
    <property type="entry name" value="HISTONE-LYSINE N-METHYLTRANSFERASE 2B"/>
    <property type="match status" value="1"/>
</dbReference>
<keyword evidence="10" id="KW-0805">Transcription regulation</keyword>
<dbReference type="PROSITE" id="PS50868">
    <property type="entry name" value="POST_SET"/>
    <property type="match status" value="1"/>
</dbReference>
<feature type="domain" description="CXXC-type" evidence="22">
    <location>
        <begin position="864"/>
        <end position="921"/>
    </location>
</feature>
<evidence type="ECO:0000256" key="17">
    <source>
        <dbReference type="PROSITE-ProRule" id="PRU00509"/>
    </source>
</evidence>
<feature type="compositionally biased region" description="Polar residues" evidence="18">
    <location>
        <begin position="1926"/>
        <end position="1947"/>
    </location>
</feature>
<feature type="region of interest" description="Disordered" evidence="18">
    <location>
        <begin position="529"/>
        <end position="565"/>
    </location>
</feature>
<dbReference type="CDD" id="cd15506">
    <property type="entry name" value="PHD1_KMT2A_like"/>
    <property type="match status" value="1"/>
</dbReference>
<keyword evidence="9" id="KW-0156">Chromatin regulator</keyword>
<feature type="region of interest" description="Disordered" evidence="18">
    <location>
        <begin position="731"/>
        <end position="755"/>
    </location>
</feature>
<keyword evidence="11" id="KW-0103">Bromodomain</keyword>
<dbReference type="EC" id="2.1.1.364" evidence="15"/>
<evidence type="ECO:0000256" key="10">
    <source>
        <dbReference type="ARBA" id="ARBA00023015"/>
    </source>
</evidence>
<dbReference type="InterPro" id="IPR036427">
    <property type="entry name" value="Bromodomain-like_sf"/>
</dbReference>
<evidence type="ECO:0000256" key="14">
    <source>
        <dbReference type="ARBA" id="ARBA00023242"/>
    </source>
</evidence>
<evidence type="ECO:0000313" key="24">
    <source>
        <dbReference type="EMBL" id="KAI2653042.1"/>
    </source>
</evidence>
<comment type="subcellular location">
    <subcellularLocation>
        <location evidence="1">Nucleus</location>
    </subcellularLocation>
</comment>
<dbReference type="Gene3D" id="3.30.40.10">
    <property type="entry name" value="Zinc/RING finger domain, C3HC4 (zinc finger)"/>
    <property type="match status" value="3"/>
</dbReference>
<dbReference type="SMART" id="SM00317">
    <property type="entry name" value="SET"/>
    <property type="match status" value="1"/>
</dbReference>
<evidence type="ECO:0000256" key="16">
    <source>
        <dbReference type="ARBA" id="ARBA00049353"/>
    </source>
</evidence>
<evidence type="ECO:0000256" key="13">
    <source>
        <dbReference type="ARBA" id="ARBA00023163"/>
    </source>
</evidence>
<dbReference type="InterPro" id="IPR019787">
    <property type="entry name" value="Znf_PHD-finger"/>
</dbReference>
<keyword evidence="5" id="KW-0479">Metal-binding</keyword>
<evidence type="ECO:0000259" key="21">
    <source>
        <dbReference type="PROSITE" id="PS50868"/>
    </source>
</evidence>
<dbReference type="Pfam" id="PF13832">
    <property type="entry name" value="zf-HC5HC2H_2"/>
    <property type="match status" value="1"/>
</dbReference>
<evidence type="ECO:0000256" key="15">
    <source>
        <dbReference type="ARBA" id="ARBA00023620"/>
    </source>
</evidence>
<dbReference type="PROSITE" id="PS51542">
    <property type="entry name" value="FYRN"/>
    <property type="match status" value="1"/>
</dbReference>
<dbReference type="Pfam" id="PF05965">
    <property type="entry name" value="FYRC"/>
    <property type="match status" value="1"/>
</dbReference>
<evidence type="ECO:0000256" key="1">
    <source>
        <dbReference type="ARBA" id="ARBA00004123"/>
    </source>
</evidence>
<dbReference type="InterPro" id="IPR011011">
    <property type="entry name" value="Znf_FYVE_PHD"/>
</dbReference>
<evidence type="ECO:0000256" key="4">
    <source>
        <dbReference type="ARBA" id="ARBA00022691"/>
    </source>
</evidence>
<evidence type="ECO:0000259" key="20">
    <source>
        <dbReference type="PROSITE" id="PS50280"/>
    </source>
</evidence>
<dbReference type="SMART" id="SM00542">
    <property type="entry name" value="FYRC"/>
    <property type="match status" value="1"/>
</dbReference>
<evidence type="ECO:0000313" key="25">
    <source>
        <dbReference type="Proteomes" id="UP000830375"/>
    </source>
</evidence>
<dbReference type="SUPFAM" id="SSF57903">
    <property type="entry name" value="FYVE/PHD zinc finger"/>
    <property type="match status" value="2"/>
</dbReference>
<keyword evidence="2" id="KW-0489">Methyltransferase</keyword>
<feature type="region of interest" description="Disordered" evidence="18">
    <location>
        <begin position="2505"/>
        <end position="2525"/>
    </location>
</feature>
<dbReference type="PROSITE" id="PS51543">
    <property type="entry name" value="FYRC"/>
    <property type="match status" value="1"/>
</dbReference>
<feature type="compositionally biased region" description="Low complexity" evidence="18">
    <location>
        <begin position="1905"/>
        <end position="1916"/>
    </location>
</feature>
<feature type="domain" description="Post-SET" evidence="21">
    <location>
        <begin position="2998"/>
        <end position="3014"/>
    </location>
</feature>
<feature type="region of interest" description="Disordered" evidence="18">
    <location>
        <begin position="83"/>
        <end position="107"/>
    </location>
</feature>
<feature type="domain" description="SET" evidence="20">
    <location>
        <begin position="2874"/>
        <end position="2990"/>
    </location>
</feature>
<feature type="region of interest" description="Disordered" evidence="18">
    <location>
        <begin position="1027"/>
        <end position="1061"/>
    </location>
</feature>
<dbReference type="InterPro" id="IPR002857">
    <property type="entry name" value="Znf_CXXC"/>
</dbReference>
<dbReference type="InterPro" id="IPR003889">
    <property type="entry name" value="FYrich_C"/>
</dbReference>
<feature type="compositionally biased region" description="Acidic residues" evidence="18">
    <location>
        <begin position="950"/>
        <end position="960"/>
    </location>
</feature>
<dbReference type="PROSITE" id="PS51805">
    <property type="entry name" value="EPHD"/>
    <property type="match status" value="1"/>
</dbReference>
<feature type="compositionally biased region" description="Acidic residues" evidence="18">
    <location>
        <begin position="2096"/>
        <end position="2115"/>
    </location>
</feature>
<dbReference type="InterPro" id="IPR047219">
    <property type="entry name" value="KMT2A_2B_SET"/>
</dbReference>
<keyword evidence="8" id="KW-0862">Zinc</keyword>
<evidence type="ECO:0000256" key="9">
    <source>
        <dbReference type="ARBA" id="ARBA00022853"/>
    </source>
</evidence>
<dbReference type="Pfam" id="PF00856">
    <property type="entry name" value="SET"/>
    <property type="match status" value="1"/>
</dbReference>
<gene>
    <name evidence="24" type="ORF">H4Q32_006399</name>
</gene>
<evidence type="ECO:0000256" key="12">
    <source>
        <dbReference type="ARBA" id="ARBA00023125"/>
    </source>
</evidence>
<feature type="compositionally biased region" description="Basic and acidic residues" evidence="18">
    <location>
        <begin position="2653"/>
        <end position="2666"/>
    </location>
</feature>
<feature type="compositionally biased region" description="Basic and acidic residues" evidence="18">
    <location>
        <begin position="248"/>
        <end position="261"/>
    </location>
</feature>
<dbReference type="CDD" id="cd19170">
    <property type="entry name" value="SET_KMT2A_2B"/>
    <property type="match status" value="1"/>
</dbReference>
<dbReference type="InterPro" id="IPR034732">
    <property type="entry name" value="EPHD"/>
</dbReference>
<dbReference type="Proteomes" id="UP000830375">
    <property type="component" value="Unassembled WGS sequence"/>
</dbReference>
<dbReference type="SUPFAM" id="SSF82199">
    <property type="entry name" value="SET domain"/>
    <property type="match status" value="1"/>
</dbReference>
<dbReference type="PROSITE" id="PS50280">
    <property type="entry name" value="SET"/>
    <property type="match status" value="1"/>
</dbReference>
<feature type="compositionally biased region" description="Polar residues" evidence="18">
    <location>
        <begin position="373"/>
        <end position="382"/>
    </location>
</feature>
<keyword evidence="14" id="KW-0539">Nucleus</keyword>
<dbReference type="EMBL" id="JACTAM010000019">
    <property type="protein sequence ID" value="KAI2653042.1"/>
    <property type="molecule type" value="Genomic_DNA"/>
</dbReference>
<sequence>MMFIGKRPTKRKTPSPMMPCVSSTISRLSILFLSRAQRRSCCCAGGGLPASAVVATVNTSATVRCRFPGRPWTSRSLLKTEKRSHVGRVRAEDRKGPRPVDVRATLREDPSLSRLLGLAEKHRRQREAGFCSSGSDEEGDFTGFKVDGQWSSRSGQSSTSGALKRASSQVKSPLAPDLKSSLLEKPGMKGKRFSRTDQKSVRPKMVIKMAAKKVTKKGVEQAQRPSVDKDGQLKQGSSNKRNGRVLKNQREGTRVSSKTENDENVDGAFEEEEVTERSKKHGTGAVDRQKRQGKLVWTLTLVKGKEQARRVRDTQNQKASTEYAKTHRNKKIAGGDQASGVSLKPVAKRGRGRRTEVKEEPLESLGGDAGVSFSDTLSSSQKKPFVRRRKKLLQQEVCHKVPDSQGQASSMPRKRKRLSLESDSTHLLQPVEGQEQMLGEVERPKSGGRAAQPKHSIRPVISARSSRVIKVPKRFMDDERMSALPERGSPKKPALTEISMDVGKPNVEFQTLDSESKLKTAQEPLILNDEKGVSEKVQSQGVKPVLSSSRPSGGSRGRGRRPGQTADHYKIYWKLKKLTACLTKRRMERLASAGSKLTEVGAEEETYDVEESKSDLKLEDLYSPGVVPKVAIHVGDKSDQTQLASLAEGPAKENVETTNLESTEMTAQNTQMMVEQSGNTQRMSISGANKRMFHLLKRARVQLIKIDQQKQLKSAQLLSGSVRIRDGTATVRQRGRKRGKRVVPANPEGAPQEQLIGGPRIKHVCRAAAVALGQPRAMVPDDIPRLSALPLHEREGITASPAEEGTHLSFLHSVRIHYNVIVICVHQMLSFASVSLFHLPHLALQDVASHSEPESEESVEPKPTFRRRYESTAFGLRLKRCMRCKGCNRLEDCGRCVFCLDKPKFGGPNKKRQSCVLKKCVLIERNKMRRFNKVQMKRRRPSAAAVINSSEEENEEEGGDDGGGQAQFSPTRRQPRRQATPQSYRKLLGYDSSDTETQKVATAVTAPEDATKQKRQGLYRAFWAQRRNEKEPPEPSSSSSSDPPAPPHHPFTPTGSPSLKPGRRLQLRLERLPASVVQAAILGLAVPLTQCDTTDSQKVMCELVKEEQGFTHCSSLTHSQSSGGAHTVQCSDSTGQWLHPEGQAVSGDDEQDSCGLQGGLSHPECLVDGRIEYSHFGSHHAPMIYCQMCCEPFHQFCLPPDDRPKEENKENWCCRRCKFCHVCGRKSKQAKPVLQCKRCMYCYHPSCLGPTYPKPVKMNTSWICMLCIRCKSCGVTPGKSSDTSWNHELDLCPDCTKLHSKGNFCTVCLKCYEEHEFDSSMMQCARCAHWVHPKCEGLTDDLYEILCRLRGKSLVFSCAPCSKRFRSGWQDVVQEVLRNGLEKIMNGLKNSPNICHLLMCAQCEVCPDFEVVKEQSGCCLHPVEQKLESGLYTSLKAFHEDVVAVMVERLRKEKYLLEEQKPTGHAKLYYIKLVEQVFSWFNSQDPKTWNSHIQEFPSGMLPEAVIPPGDEHSYAQWLKENPQSKSQDLQNVSSQSFVDERQCSLCQHHGDAKPNDAGRLLYIGQNEWAHVNCCMWSAEVQDVKGALLHVHSAVARGRFMRCERCGQAGATVGCCLTSCQSNYHFMCARASNCVFQCDKKVYCYKHRDLINNKIEQGNGFEVLRRVYVDFDGISLRRKFLTGLEPESVNVMIGSLHVQKLGVLTELSANSGKLYPVGYQCSRWYWSTVDPRRRCRYTCNVTEMRPSTRCKTSSFLVDQGENHTIVHSPKAHNDEDGTDSESFSPGLPPSTPSKTKQDSGAGGKTPGYPHSRRPAGGMSRPLPSPGNAVSTSHHILTISDLDETRRATRRRSRNASPPPVVHSGPMALRSGGSIHPRSLSFSPPVSPLGATENLMSSTPPRRRGRPSSSSPSSVTSGPSPPQAALRSPSSTLPSSVRHSPRQQQPFRTTQHKTDEVVQELFALSEPEEAASHGIPTASDRSNQELLSAHFDPDTDVAVASVLNAKLEFDEALLNENVALDCDPQGGEEEGACRFTTGRKDLSSPVASEMQMETVEDVADHYLNFSRTVVVCEPAKDSAQAGLSVLPNSGSISQLDGADNDSESDTGEANADDDTQEVESSFCSQDTEPLKHTGPNKGRTLDDRQLVCPGAPDSVDQNFQPEIQTVDQVCEEQGIQEITLQDGGNMIVDSDSNVQKASFPEELKASTPVLYKSSDLVTTQEEVLLESESTESLQEVFLDDTSGNFISAVDGRVLDLTENNAGHEAATGFSPINQDEHVLTRGLSPVEKPAASVPASNTRTIHVVAPSMPAKRRFVTIRPGSQPRTLQMPMTVASSLPLSVPVSVVSSSPTFSVASQGTPLAPTSVLINGFGALPKEATKGRTIAIRIATPKQVTEQPLPHCLPGAPPTPQVLLVNRAGQILVKNPQTNTYQLPSSNSPSYTQISQIAKIIHSSNVLQRPLPKVTVIPVQQVQASLGKTTPARIISYSSNNGAAPPTQVLIRRIPQSYPGSQLQSTSPSIEKAGSVSESGQKEVAQAIIDKAMASHREITSPTGISPAQLHVEKRLSPESKESFPGFRLRTQPNILSHSRPQVKIKRVSSVTDRIGVKKCRTDFLDQLDPCSQDDHSRSNRVRIKAPSVKDVLDFDDPDVGSLDQPKNEEFKVAEKERITPTVEPTAAQGNDKQDRAKSPCSSKHGDSSDWAPYAGWSSDEDSPSPGKQDKCASQYLPHLRFQITSEDGFSVEADSMDVAWKAVMDGVQEARVGCRLEQFPFNRVSGARVLGVLHDAVLFLLEQLQGASLCQKHCFRFHQHEVPEEELPINPSGCARAEVYVRKSTFDMFNFLASQHRQLPESRPRATSTELPMAMRFRHLEKTSKEAVGVYRSAIHGRGLFCKRNIEAGEMVIEYAGNVIRAVLTDKREKYYDSKGIGCYMFRIDDFDVVDATMHGNAARFINHSCDPNCYSRVINVEGQKHIVIFALRKIYRGEELTYDYKFPIEDANNKLHCNCGARRCRRFLN</sequence>
<proteinExistence type="predicted"/>
<evidence type="ECO:0000256" key="3">
    <source>
        <dbReference type="ARBA" id="ARBA00022679"/>
    </source>
</evidence>
<feature type="compositionally biased region" description="Acidic residues" evidence="18">
    <location>
        <begin position="262"/>
        <end position="274"/>
    </location>
</feature>
<dbReference type="PROSITE" id="PS50016">
    <property type="entry name" value="ZF_PHD_2"/>
    <property type="match status" value="3"/>
</dbReference>
<feature type="region of interest" description="Disordered" evidence="18">
    <location>
        <begin position="142"/>
        <end position="290"/>
    </location>
</feature>
<evidence type="ECO:0000256" key="11">
    <source>
        <dbReference type="ARBA" id="ARBA00023117"/>
    </source>
</evidence>
<dbReference type="InterPro" id="IPR046341">
    <property type="entry name" value="SET_dom_sf"/>
</dbReference>
<dbReference type="SMART" id="SM00541">
    <property type="entry name" value="FYRN"/>
    <property type="match status" value="1"/>
</dbReference>
<feature type="domain" description="PHD-type" evidence="19">
    <location>
        <begin position="1302"/>
        <end position="1364"/>
    </location>
</feature>
<keyword evidence="13" id="KW-0804">Transcription</keyword>
<organism evidence="24 25">
    <name type="scientific">Labeo rohita</name>
    <name type="common">Indian major carp</name>
    <name type="synonym">Cyprinus rohita</name>
    <dbReference type="NCBI Taxonomy" id="84645"/>
    <lineage>
        <taxon>Eukaryota</taxon>
        <taxon>Metazoa</taxon>
        <taxon>Chordata</taxon>
        <taxon>Craniata</taxon>
        <taxon>Vertebrata</taxon>
        <taxon>Euteleostomi</taxon>
        <taxon>Actinopterygii</taxon>
        <taxon>Neopterygii</taxon>
        <taxon>Teleostei</taxon>
        <taxon>Ostariophysi</taxon>
        <taxon>Cypriniformes</taxon>
        <taxon>Cyprinidae</taxon>
        <taxon>Labeoninae</taxon>
        <taxon>Labeonini</taxon>
        <taxon>Labeo</taxon>
    </lineage>
</organism>
<evidence type="ECO:0000259" key="19">
    <source>
        <dbReference type="PROSITE" id="PS50016"/>
    </source>
</evidence>
<feature type="domain" description="PHD-type" evidence="23">
    <location>
        <begin position="1540"/>
        <end position="1647"/>
    </location>
</feature>
<evidence type="ECO:0000256" key="6">
    <source>
        <dbReference type="ARBA" id="ARBA00022737"/>
    </source>
</evidence>
<evidence type="ECO:0000256" key="7">
    <source>
        <dbReference type="ARBA" id="ARBA00022771"/>
    </source>
</evidence>
<keyword evidence="25" id="KW-1185">Reference proteome</keyword>
<dbReference type="PANTHER" id="PTHR45838">
    <property type="entry name" value="HISTONE-LYSINE-N-METHYLTRANSFERASE 2 KMT2 FAMILY MEMBER"/>
    <property type="match status" value="1"/>
</dbReference>
<comment type="catalytic activity">
    <reaction evidence="16">
        <text>L-lysyl(4)-[histone H3] + S-adenosyl-L-methionine = N(6)-methyl-L-lysyl(4)-[histone H3] + S-adenosyl-L-homocysteine + H(+)</text>
        <dbReference type="Rhea" id="RHEA:60264"/>
        <dbReference type="Rhea" id="RHEA-COMP:15543"/>
        <dbReference type="Rhea" id="RHEA-COMP:15547"/>
        <dbReference type="ChEBI" id="CHEBI:15378"/>
        <dbReference type="ChEBI" id="CHEBI:29969"/>
        <dbReference type="ChEBI" id="CHEBI:57856"/>
        <dbReference type="ChEBI" id="CHEBI:59789"/>
        <dbReference type="ChEBI" id="CHEBI:61929"/>
        <dbReference type="EC" id="2.1.1.364"/>
    </reaction>
    <physiologicalReaction direction="left-to-right" evidence="16">
        <dbReference type="Rhea" id="RHEA:60265"/>
    </physiologicalReaction>
</comment>
<feature type="region of interest" description="Disordered" evidence="18">
    <location>
        <begin position="934"/>
        <end position="1015"/>
    </location>
</feature>
<dbReference type="InterPro" id="IPR013083">
    <property type="entry name" value="Znf_RING/FYVE/PHD"/>
</dbReference>
<feature type="compositionally biased region" description="Low complexity" evidence="18">
    <location>
        <begin position="148"/>
        <end position="161"/>
    </location>
</feature>
<dbReference type="Pfam" id="PF00628">
    <property type="entry name" value="PHD"/>
    <property type="match status" value="2"/>
</dbReference>
<dbReference type="Gene3D" id="1.20.920.10">
    <property type="entry name" value="Bromodomain-like"/>
    <property type="match status" value="1"/>
</dbReference>
<feature type="domain" description="PHD-type" evidence="19">
    <location>
        <begin position="1217"/>
        <end position="1270"/>
    </location>
</feature>
<dbReference type="Gene3D" id="2.170.270.10">
    <property type="entry name" value="SET domain"/>
    <property type="match status" value="1"/>
</dbReference>